<protein>
    <recommendedName>
        <fullName evidence="3">rRNA N-glycosylase</fullName>
        <ecNumber evidence="3">3.2.2.22</ecNumber>
    </recommendedName>
    <alternativeName>
        <fullName evidence="6">rRNA N-glycosidase</fullName>
    </alternativeName>
</protein>
<sequence>MPHECELDKKLHPRAADPNNLSHSLSVLYPQVNPPSRFFDVVLRTTQAAVRLRLRRDNLYLEAYRNETETAAQWYEFANGGDLHLVTGSELLRFTGSYTSLTRVAGERRDQIRLGQGPLSSAVNDLATSQDNVMRARALIVVVQMVCESMRFSWISDQIGSTYTTGGLIPSSQMLDFENGWGLVSNAILRSDNFPQAPFQLQVPNGMQINNIAQAITVIAILLRQNAGGSASPWSRREVEMSSKSASASASASAPAPAAAAAAASGGPLVLDGRPLVEVFSIRCTSLSRGSSAEAYGSIVATDALRGYGLFQRGQTDYQQISVNDKLKLTGPERAISAAGDFDFNFNVLDYDVLTRDDQISVGVTGWNAYDPTNVFDTVKTDTVSGKDGALAINYVVLSNAAKAQIELVLINGDGEDPANVYGLVFAQSSAYDIPIDLFRNSVAERVKVSPGQPIPLQRTNLAVSMGERLYITIKLFDHDSLSADDEISSGVLLSVPQLFTSMSSNIAGEHGMVEARVSWM</sequence>
<evidence type="ECO:0000259" key="7">
    <source>
        <dbReference type="Pfam" id="PF20241"/>
    </source>
</evidence>
<organism evidence="8 9">
    <name type="scientific">Epichloe festucae (strain Fl1)</name>
    <dbReference type="NCBI Taxonomy" id="877507"/>
    <lineage>
        <taxon>Eukaryota</taxon>
        <taxon>Fungi</taxon>
        <taxon>Dikarya</taxon>
        <taxon>Ascomycota</taxon>
        <taxon>Pezizomycotina</taxon>
        <taxon>Sordariomycetes</taxon>
        <taxon>Hypocreomycetidae</taxon>
        <taxon>Hypocreales</taxon>
        <taxon>Clavicipitaceae</taxon>
        <taxon>Epichloe</taxon>
    </lineage>
</organism>
<accession>A0A7S9KTQ9</accession>
<dbReference type="InterPro" id="IPR017989">
    <property type="entry name" value="Ribosome_inactivat_1/2"/>
</dbReference>
<dbReference type="Gene3D" id="3.40.420.10">
    <property type="entry name" value="Ricin (A subunit), domain 1"/>
    <property type="match status" value="1"/>
</dbReference>
<evidence type="ECO:0000313" key="9">
    <source>
        <dbReference type="Proteomes" id="UP000594364"/>
    </source>
</evidence>
<dbReference type="InterPro" id="IPR016139">
    <property type="entry name" value="Ribosome_inactivat_prot_sub2"/>
</dbReference>
<dbReference type="PRINTS" id="PR00396">
    <property type="entry name" value="SHIGARICIN"/>
</dbReference>
<comment type="similarity">
    <text evidence="2">Belongs to the ribosome-inactivating protein family. Type 1 RIP subfamily.</text>
</comment>
<evidence type="ECO:0000256" key="4">
    <source>
        <dbReference type="ARBA" id="ARBA00022801"/>
    </source>
</evidence>
<reference evidence="8 9" key="1">
    <citation type="journal article" date="2018" name="PLoS Genet.">
        <title>Repeat elements organise 3D genome structure and mediate transcription in the filamentous fungus Epichloe festucae.</title>
        <authorList>
            <person name="Winter D.J."/>
            <person name="Ganley A.R.D."/>
            <person name="Young C.A."/>
            <person name="Liachko I."/>
            <person name="Schardl C.L."/>
            <person name="Dupont P.Y."/>
            <person name="Berry D."/>
            <person name="Ram A."/>
            <person name="Scott B."/>
            <person name="Cox M.P."/>
        </authorList>
    </citation>
    <scope>NUCLEOTIDE SEQUENCE [LARGE SCALE GENOMIC DNA]</scope>
    <source>
        <strain evidence="8 9">Fl1</strain>
    </source>
</reference>
<dbReference type="GO" id="GO:0006952">
    <property type="term" value="P:defense response"/>
    <property type="evidence" value="ECO:0007669"/>
    <property type="project" value="UniProtKB-KW"/>
</dbReference>
<keyword evidence="4" id="KW-0378">Hydrolase</keyword>
<dbReference type="Pfam" id="PF00161">
    <property type="entry name" value="RIP"/>
    <property type="match status" value="1"/>
</dbReference>
<dbReference type="Gene3D" id="4.10.470.10">
    <property type="entry name" value="Ricin (A Subunit), domain 2"/>
    <property type="match status" value="1"/>
</dbReference>
<evidence type="ECO:0000256" key="1">
    <source>
        <dbReference type="ARBA" id="ARBA00000237"/>
    </source>
</evidence>
<dbReference type="GO" id="GO:0017148">
    <property type="term" value="P:negative regulation of translation"/>
    <property type="evidence" value="ECO:0007669"/>
    <property type="project" value="InterPro"/>
</dbReference>
<name>A0A7S9KTQ9_EPIFF</name>
<dbReference type="EC" id="3.2.2.22" evidence="3"/>
<dbReference type="InterPro" id="IPR001574">
    <property type="entry name" value="Ribosome_inactivat_prot"/>
</dbReference>
<dbReference type="SUPFAM" id="SSF56371">
    <property type="entry name" value="Ribosome inactivating proteins (RIP)"/>
    <property type="match status" value="1"/>
</dbReference>
<dbReference type="PANTHER" id="PTHR33453:SF9">
    <property type="entry name" value="ALBUMIN B-32"/>
    <property type="match status" value="1"/>
</dbReference>
<dbReference type="GO" id="GO:0030598">
    <property type="term" value="F:rRNA N-glycosylase activity"/>
    <property type="evidence" value="ECO:0007669"/>
    <property type="project" value="UniProtKB-EC"/>
</dbReference>
<dbReference type="InterPro" id="IPR046533">
    <property type="entry name" value="DUF6598"/>
</dbReference>
<comment type="catalytic activity">
    <reaction evidence="1">
        <text>Endohydrolysis of the N-glycosidic bond at one specific adenosine on the 28S rRNA.</text>
        <dbReference type="EC" id="3.2.2.22"/>
    </reaction>
</comment>
<dbReference type="InterPro" id="IPR016138">
    <property type="entry name" value="Ribosome_inactivat_prot_sub1"/>
</dbReference>
<dbReference type="OrthoDB" id="4927890at2759"/>
<gene>
    <name evidence="8" type="ORF">C2857_006835</name>
</gene>
<keyword evidence="5" id="KW-0611">Plant defense</keyword>
<dbReference type="Proteomes" id="UP000594364">
    <property type="component" value="Chromosome 3"/>
</dbReference>
<evidence type="ECO:0000313" key="8">
    <source>
        <dbReference type="EMBL" id="QPH02621.1"/>
    </source>
</evidence>
<dbReference type="EMBL" id="CP031387">
    <property type="protein sequence ID" value="QPH02621.1"/>
    <property type="molecule type" value="Genomic_DNA"/>
</dbReference>
<dbReference type="PANTHER" id="PTHR33453">
    <property type="match status" value="1"/>
</dbReference>
<dbReference type="AlphaFoldDB" id="A0A7S9KTQ9"/>
<dbReference type="InterPro" id="IPR036041">
    <property type="entry name" value="Ribosome-inact_prot_sf"/>
</dbReference>
<feature type="domain" description="DUF6598" evidence="7">
    <location>
        <begin position="276"/>
        <end position="489"/>
    </location>
</feature>
<evidence type="ECO:0000256" key="2">
    <source>
        <dbReference type="ARBA" id="ARBA00008544"/>
    </source>
</evidence>
<keyword evidence="9" id="KW-1185">Reference proteome</keyword>
<evidence type="ECO:0000256" key="6">
    <source>
        <dbReference type="ARBA" id="ARBA00030788"/>
    </source>
</evidence>
<evidence type="ECO:0000256" key="3">
    <source>
        <dbReference type="ARBA" id="ARBA00012001"/>
    </source>
</evidence>
<dbReference type="Pfam" id="PF20241">
    <property type="entry name" value="DUF6598"/>
    <property type="match status" value="1"/>
</dbReference>
<proteinExistence type="inferred from homology"/>
<evidence type="ECO:0000256" key="5">
    <source>
        <dbReference type="ARBA" id="ARBA00022821"/>
    </source>
</evidence>